<protein>
    <submittedName>
        <fullName evidence="1">Uncharacterized protein</fullName>
    </submittedName>
</protein>
<proteinExistence type="predicted"/>
<comment type="caution">
    <text evidence="1">The sequence shown here is derived from an EMBL/GenBank/DDBJ whole genome shotgun (WGS) entry which is preliminary data.</text>
</comment>
<reference evidence="1" key="2">
    <citation type="journal article" date="2024" name="Plant">
        <title>Genomic evolution and insights into agronomic trait innovations of Sesamum species.</title>
        <authorList>
            <person name="Miao H."/>
            <person name="Wang L."/>
            <person name="Qu L."/>
            <person name="Liu H."/>
            <person name="Sun Y."/>
            <person name="Le M."/>
            <person name="Wang Q."/>
            <person name="Wei S."/>
            <person name="Zheng Y."/>
            <person name="Lin W."/>
            <person name="Duan Y."/>
            <person name="Cao H."/>
            <person name="Xiong S."/>
            <person name="Wang X."/>
            <person name="Wei L."/>
            <person name="Li C."/>
            <person name="Ma Q."/>
            <person name="Ju M."/>
            <person name="Zhao R."/>
            <person name="Li G."/>
            <person name="Mu C."/>
            <person name="Tian Q."/>
            <person name="Mei H."/>
            <person name="Zhang T."/>
            <person name="Gao T."/>
            <person name="Zhang H."/>
        </authorList>
    </citation>
    <scope>NUCLEOTIDE SEQUENCE</scope>
    <source>
        <strain evidence="1">G02</strain>
    </source>
</reference>
<dbReference type="EMBL" id="JACGWJ010000032">
    <property type="protein sequence ID" value="KAL0296143.1"/>
    <property type="molecule type" value="Genomic_DNA"/>
</dbReference>
<name>A0AAW2JPG3_SESRA</name>
<reference evidence="1" key="1">
    <citation type="submission" date="2020-06" db="EMBL/GenBank/DDBJ databases">
        <authorList>
            <person name="Li T."/>
            <person name="Hu X."/>
            <person name="Zhang T."/>
            <person name="Song X."/>
            <person name="Zhang H."/>
            <person name="Dai N."/>
            <person name="Sheng W."/>
            <person name="Hou X."/>
            <person name="Wei L."/>
        </authorList>
    </citation>
    <scope>NUCLEOTIDE SEQUENCE</scope>
    <source>
        <strain evidence="1">G02</strain>
        <tissue evidence="1">Leaf</tissue>
    </source>
</reference>
<organism evidence="1">
    <name type="scientific">Sesamum radiatum</name>
    <name type="common">Black benniseed</name>
    <dbReference type="NCBI Taxonomy" id="300843"/>
    <lineage>
        <taxon>Eukaryota</taxon>
        <taxon>Viridiplantae</taxon>
        <taxon>Streptophyta</taxon>
        <taxon>Embryophyta</taxon>
        <taxon>Tracheophyta</taxon>
        <taxon>Spermatophyta</taxon>
        <taxon>Magnoliopsida</taxon>
        <taxon>eudicotyledons</taxon>
        <taxon>Gunneridae</taxon>
        <taxon>Pentapetalae</taxon>
        <taxon>asterids</taxon>
        <taxon>lamiids</taxon>
        <taxon>Lamiales</taxon>
        <taxon>Pedaliaceae</taxon>
        <taxon>Sesamum</taxon>
    </lineage>
</organism>
<dbReference type="AlphaFoldDB" id="A0AAW2JPG3"/>
<evidence type="ECO:0000313" key="1">
    <source>
        <dbReference type="EMBL" id="KAL0296143.1"/>
    </source>
</evidence>
<accession>A0AAW2JPG3</accession>
<gene>
    <name evidence="1" type="ORF">Sradi_6666400</name>
</gene>
<sequence length="114" mass="12703">MSVDVVEGAQKQVGAYDASFGQQIATNAKSSLALADEVLVQVWHRTGARTSTVWHRRGQKRAMRGGLNFLKPGQEAVIQVLGNRLFREDKRRHLLYEKSDILSAEVAMQSPRSP</sequence>